<evidence type="ECO:0000313" key="1">
    <source>
        <dbReference type="EMBL" id="KAG2633763.1"/>
    </source>
</evidence>
<reference evidence="1" key="1">
    <citation type="submission" date="2020-05" db="EMBL/GenBank/DDBJ databases">
        <title>WGS assembly of Panicum virgatum.</title>
        <authorList>
            <person name="Lovell J.T."/>
            <person name="Jenkins J."/>
            <person name="Shu S."/>
            <person name="Juenger T.E."/>
            <person name="Schmutz J."/>
        </authorList>
    </citation>
    <scope>NUCLEOTIDE SEQUENCE</scope>
    <source>
        <strain evidence="1">AP13</strain>
    </source>
</reference>
<gene>
    <name evidence="1" type="ORF">PVAP13_2NG296706</name>
</gene>
<accession>A0A8T0VMJ6</accession>
<proteinExistence type="predicted"/>
<comment type="caution">
    <text evidence="1">The sequence shown here is derived from an EMBL/GenBank/DDBJ whole genome shotgun (WGS) entry which is preliminary data.</text>
</comment>
<evidence type="ECO:0000313" key="2">
    <source>
        <dbReference type="Proteomes" id="UP000823388"/>
    </source>
</evidence>
<organism evidence="1 2">
    <name type="scientific">Panicum virgatum</name>
    <name type="common">Blackwell switchgrass</name>
    <dbReference type="NCBI Taxonomy" id="38727"/>
    <lineage>
        <taxon>Eukaryota</taxon>
        <taxon>Viridiplantae</taxon>
        <taxon>Streptophyta</taxon>
        <taxon>Embryophyta</taxon>
        <taxon>Tracheophyta</taxon>
        <taxon>Spermatophyta</taxon>
        <taxon>Magnoliopsida</taxon>
        <taxon>Liliopsida</taxon>
        <taxon>Poales</taxon>
        <taxon>Poaceae</taxon>
        <taxon>PACMAD clade</taxon>
        <taxon>Panicoideae</taxon>
        <taxon>Panicodae</taxon>
        <taxon>Paniceae</taxon>
        <taxon>Panicinae</taxon>
        <taxon>Panicum</taxon>
        <taxon>Panicum sect. Hiantes</taxon>
    </lineage>
</organism>
<keyword evidence="2" id="KW-1185">Reference proteome</keyword>
<name>A0A8T0VMJ6_PANVG</name>
<dbReference type="EMBL" id="CM029040">
    <property type="protein sequence ID" value="KAG2633763.1"/>
    <property type="molecule type" value="Genomic_DNA"/>
</dbReference>
<protein>
    <submittedName>
        <fullName evidence="1">Uncharacterized protein</fullName>
    </submittedName>
</protein>
<sequence length="101" mass="12381">MCVQRVVQGLFMCGTTCLLKNVPQCILKKKILHMWYHGVYRNWFLDVYSNIHVLTQIKKIRRRSCATLRILHMWYHGIYRKWFLGVYSNRRVLIQIKKIRR</sequence>
<dbReference type="Proteomes" id="UP000823388">
    <property type="component" value="Chromosome 2N"/>
</dbReference>
<dbReference type="AlphaFoldDB" id="A0A8T0VMJ6"/>